<evidence type="ECO:0000313" key="2">
    <source>
        <dbReference type="EMBL" id="OUZ99989.1"/>
    </source>
</evidence>
<feature type="region of interest" description="Disordered" evidence="1">
    <location>
        <begin position="792"/>
        <end position="811"/>
    </location>
</feature>
<dbReference type="GO" id="GO:0009910">
    <property type="term" value="P:negative regulation of flower development"/>
    <property type="evidence" value="ECO:0007669"/>
    <property type="project" value="InterPro"/>
</dbReference>
<feature type="compositionally biased region" description="Polar residues" evidence="1">
    <location>
        <begin position="528"/>
        <end position="541"/>
    </location>
</feature>
<dbReference type="PANTHER" id="PTHR35504">
    <property type="entry name" value="PROTEIN EMBRYONIC FLOWER 1"/>
    <property type="match status" value="1"/>
</dbReference>
<feature type="region of interest" description="Disordered" evidence="1">
    <location>
        <begin position="1237"/>
        <end position="1272"/>
    </location>
</feature>
<feature type="compositionally biased region" description="Polar residues" evidence="1">
    <location>
        <begin position="792"/>
        <end position="807"/>
    </location>
</feature>
<feature type="compositionally biased region" description="Polar residues" evidence="1">
    <location>
        <begin position="1136"/>
        <end position="1149"/>
    </location>
</feature>
<dbReference type="STRING" id="56857.A0A200PP41"/>
<dbReference type="FunCoup" id="A0A200PP41">
    <property type="interactions" value="1389"/>
</dbReference>
<protein>
    <recommendedName>
        <fullName evidence="4">Protein EMBRYONIC FLOWER 1</fullName>
    </recommendedName>
</protein>
<dbReference type="AlphaFoldDB" id="A0A200PP41"/>
<evidence type="ECO:0008006" key="4">
    <source>
        <dbReference type="Google" id="ProtNLM"/>
    </source>
</evidence>
<name>A0A200PP41_MACCD</name>
<keyword evidence="3" id="KW-1185">Reference proteome</keyword>
<dbReference type="GO" id="GO:0045892">
    <property type="term" value="P:negative regulation of DNA-templated transcription"/>
    <property type="evidence" value="ECO:0007669"/>
    <property type="project" value="InterPro"/>
</dbReference>
<evidence type="ECO:0000313" key="3">
    <source>
        <dbReference type="Proteomes" id="UP000195402"/>
    </source>
</evidence>
<feature type="region of interest" description="Disordered" evidence="1">
    <location>
        <begin position="436"/>
        <end position="488"/>
    </location>
</feature>
<sequence length="1272" mass="140350">MEEKVIEEENCGRSESTPLCKSSKSVFEMGSMELGDAEKRENGVCGHFSLRGYVAEIRKKDTKACWPFSNHKDFEKQANVLPPLHVCEFRWWGCQNCLMRTTDITVGEVADCYKTGFKKSNSSSHDNGIISSHGDAPRLLSGFQKASKENIFEGRKADLDTPSGVNGDKCDPSFCSHKKGKEAAAVHPIGDDNHPCKGCSDNAEKNVNQVTNGTIPGVTKVPGLIVDIFGTTEPNELKVSFEKDKHGCNSTPCGAAMASQSVAYPDKNGSKEFSDVAFDTGNPKCNGKRSTEICDKEKLGISRNNPTKSNNQHKKVLMDCGISEVSDLDPHKIEVLNAVKGQTTELHSKELDENDNGFSGNDENLVRHSIHDQHLSSQQDVSGGALQRKKVRKVRFLTDIIRSEAKDTSNKDRTSDRDPCRDNIMIKAAHYKAETGAPNGIDLHPDQRSQVAVEGNDRRVVPGNRKKRNNMSQEEDQGPPQMNMPKDATEAETGNVNIAVVDSRPLTKHGNDGMFTLDKKKRGRSKVENGQSSSTPWQESMSGEVLFTRRNVETEKIGDETIPSKSDREAFTGKGHSAARRGDKKIISGKNFKFSECQDAKSSLMHWPEDMSGKDQVIRRDLEKKHMASAALPFKYAGLTVGGVQQGLDHMATDKKADLNKKRNGMPQAEGGGNVPQFTLFGSSINFEAPSGTCNYENAADIQRHQNVSKTQSDESAKNTSKQAAFDDIPMEIVELMAKNQHERRLFSAEGTSGNSYCLSGTTEKVKDAGTKDFTEILGNEMSRLLYEKNSGLQKNHSSNEGSSISTKGKGVIPVNQKSDGYLFQVNNKNKNISFNISQPEQSHGSMGFAAFSQNHEKPSRILQLPVRGSGTNCGKNFSWNVDTVAHKCSSTCLPSTCLEAYKMSQKLSAQSSCREDHHAWSSMVPSRVPFEINVPQKFVSESSNSKVLSQCAEPLARGNLYGDHDLISVDRNNFHLQKQGRNFDSSKNKSTNSKYPFLCTEMGDDSHRKNMGPLDLYTNETIPAMHLLKLMDAGKNFTKQSPFPNNDLQKKDLSGLEIEQSKTSRHPLPSDLFDTNSLARSLEHFPSVLKFDTVGCSSQKNENLRRVTGSTGPSDKLMFYSPKTQEEEETKRKNPSTQPRGPRSNSSGKNHESVSVHNLQKGCSSASDSMPIEGHTQAMKNPVTHVELEVNQKHGTTWPVTTSCSTEFCSINRNPADFSAPGPGNFYMIGAADLKRRKMTPSRDKPGPSNQDGHKRQRMMKLTAIQGNLRH</sequence>
<feature type="region of interest" description="Disordered" evidence="1">
    <location>
        <begin position="505"/>
        <end position="541"/>
    </location>
</feature>
<dbReference type="Proteomes" id="UP000195402">
    <property type="component" value="Unassembled WGS sequence"/>
</dbReference>
<accession>A0A200PP41</accession>
<feature type="region of interest" description="Disordered" evidence="1">
    <location>
        <begin position="1103"/>
        <end position="1175"/>
    </location>
</feature>
<dbReference type="PANTHER" id="PTHR35504:SF1">
    <property type="entry name" value="PROTEIN EMBRYONIC FLOWER 1"/>
    <property type="match status" value="1"/>
</dbReference>
<feature type="region of interest" description="Disordered" evidence="1">
    <location>
        <begin position="706"/>
        <end position="725"/>
    </location>
</feature>
<dbReference type="OMA" id="LDECDYA"/>
<dbReference type="GO" id="GO:0048367">
    <property type="term" value="P:shoot system development"/>
    <property type="evidence" value="ECO:0007669"/>
    <property type="project" value="InterPro"/>
</dbReference>
<feature type="compositionally biased region" description="Polar residues" evidence="1">
    <location>
        <begin position="1156"/>
        <end position="1169"/>
    </location>
</feature>
<dbReference type="EMBL" id="MVGT01004386">
    <property type="protein sequence ID" value="OUZ99989.1"/>
    <property type="molecule type" value="Genomic_DNA"/>
</dbReference>
<organism evidence="2 3">
    <name type="scientific">Macleaya cordata</name>
    <name type="common">Five-seeded plume-poppy</name>
    <name type="synonym">Bocconia cordata</name>
    <dbReference type="NCBI Taxonomy" id="56857"/>
    <lineage>
        <taxon>Eukaryota</taxon>
        <taxon>Viridiplantae</taxon>
        <taxon>Streptophyta</taxon>
        <taxon>Embryophyta</taxon>
        <taxon>Tracheophyta</taxon>
        <taxon>Spermatophyta</taxon>
        <taxon>Magnoliopsida</taxon>
        <taxon>Ranunculales</taxon>
        <taxon>Papaveraceae</taxon>
        <taxon>Papaveroideae</taxon>
        <taxon>Macleaya</taxon>
    </lineage>
</organism>
<evidence type="ECO:0000256" key="1">
    <source>
        <dbReference type="SAM" id="MobiDB-lite"/>
    </source>
</evidence>
<dbReference type="OrthoDB" id="754229at2759"/>
<comment type="caution">
    <text evidence="2">The sequence shown here is derived from an EMBL/GenBank/DDBJ whole genome shotgun (WGS) entry which is preliminary data.</text>
</comment>
<gene>
    <name evidence="2" type="ORF">BVC80_9069g110</name>
</gene>
<reference evidence="2 3" key="1">
    <citation type="journal article" date="2017" name="Mol. Plant">
        <title>The Genome of Medicinal Plant Macleaya cordata Provides New Insights into Benzylisoquinoline Alkaloids Metabolism.</title>
        <authorList>
            <person name="Liu X."/>
            <person name="Liu Y."/>
            <person name="Huang P."/>
            <person name="Ma Y."/>
            <person name="Qing Z."/>
            <person name="Tang Q."/>
            <person name="Cao H."/>
            <person name="Cheng P."/>
            <person name="Zheng Y."/>
            <person name="Yuan Z."/>
            <person name="Zhou Y."/>
            <person name="Liu J."/>
            <person name="Tang Z."/>
            <person name="Zhuo Y."/>
            <person name="Zhang Y."/>
            <person name="Yu L."/>
            <person name="Huang J."/>
            <person name="Yang P."/>
            <person name="Peng Q."/>
            <person name="Zhang J."/>
            <person name="Jiang W."/>
            <person name="Zhang Z."/>
            <person name="Lin K."/>
            <person name="Ro D.K."/>
            <person name="Chen X."/>
            <person name="Xiong X."/>
            <person name="Shang Y."/>
            <person name="Huang S."/>
            <person name="Zeng J."/>
        </authorList>
    </citation>
    <scope>NUCLEOTIDE SEQUENCE [LARGE SCALE GENOMIC DNA]</scope>
    <source>
        <strain evidence="3">cv. BLH2017</strain>
        <tissue evidence="2">Root</tissue>
    </source>
</reference>
<dbReference type="InterPro" id="IPR034583">
    <property type="entry name" value="EMF1"/>
</dbReference>
<proteinExistence type="predicted"/>
<dbReference type="InParanoid" id="A0A200PP41"/>